<keyword evidence="2" id="KW-0808">Transferase</keyword>
<evidence type="ECO:0000313" key="2">
    <source>
        <dbReference type="EMBL" id="EXY76403.1"/>
    </source>
</evidence>
<accession>A0A015URF6</accession>
<dbReference type="SUPFAM" id="SSF55729">
    <property type="entry name" value="Acyl-CoA N-acyltransferases (Nat)"/>
    <property type="match status" value="1"/>
</dbReference>
<dbReference type="EMBL" id="JGCY01000163">
    <property type="protein sequence ID" value="EXY76403.1"/>
    <property type="molecule type" value="Genomic_DNA"/>
</dbReference>
<feature type="domain" description="N-acetyltransferase" evidence="1">
    <location>
        <begin position="24"/>
        <end position="143"/>
    </location>
</feature>
<sequence length="206" mass="24278">MQIDRTNTIEVGLYSYKNFVTLNKRQIDSVWEWRNHPDIRKYMYNSDIISYENHLRFLEALFEREDVAYWLVAKGERVVGVTNLTSIDLKTSRAELGYYIIPDMLNSGIGLEFAYTNMLFAFSYIGCDSLFGGIDKRNINAIMLDSYLGCQLDSEDVENINNISYIRWILSSVDFFGNKDNLNDIRQFVRYMKAKKQYFNYFKKNA</sequence>
<reference evidence="2 3" key="1">
    <citation type="submission" date="2014-02" db="EMBL/GenBank/DDBJ databases">
        <authorList>
            <person name="Sears C."/>
            <person name="Carroll K."/>
            <person name="Sack B.R."/>
            <person name="Qadri F."/>
            <person name="Myers L.L."/>
            <person name="Chung G.-T."/>
            <person name="Escheverria P."/>
            <person name="Fraser C.M."/>
            <person name="Sadzewicz L."/>
            <person name="Shefchek K.A."/>
            <person name="Tallon L."/>
            <person name="Das S.P."/>
            <person name="Daugherty S."/>
            <person name="Mongodin E.F."/>
        </authorList>
    </citation>
    <scope>NUCLEOTIDE SEQUENCE [LARGE SCALE GENOMIC DNA]</scope>
    <source>
        <strain evidence="3">3988T(B)14</strain>
    </source>
</reference>
<dbReference type="PATRIC" id="fig|1339315.3.peg.619"/>
<dbReference type="Pfam" id="PF13302">
    <property type="entry name" value="Acetyltransf_3"/>
    <property type="match status" value="1"/>
</dbReference>
<dbReference type="InterPro" id="IPR020036">
    <property type="entry name" value="PseH"/>
</dbReference>
<dbReference type="PANTHER" id="PTHR43415">
    <property type="entry name" value="SPERMIDINE N(1)-ACETYLTRANSFERASE"/>
    <property type="match status" value="1"/>
</dbReference>
<organism evidence="2 3">
    <name type="scientific">Bacteroides fragilis str. 3988T(B)14</name>
    <dbReference type="NCBI Taxonomy" id="1339315"/>
    <lineage>
        <taxon>Bacteria</taxon>
        <taxon>Pseudomonadati</taxon>
        <taxon>Bacteroidota</taxon>
        <taxon>Bacteroidia</taxon>
        <taxon>Bacteroidales</taxon>
        <taxon>Bacteroidaceae</taxon>
        <taxon>Bacteroides</taxon>
    </lineage>
</organism>
<name>A0A015URF6_BACFG</name>
<dbReference type="InterPro" id="IPR016181">
    <property type="entry name" value="Acyl_CoA_acyltransferase"/>
</dbReference>
<gene>
    <name evidence="2" type="ORF">M124_4714</name>
</gene>
<evidence type="ECO:0000259" key="1">
    <source>
        <dbReference type="Pfam" id="PF13302"/>
    </source>
</evidence>
<proteinExistence type="predicted"/>
<dbReference type="Proteomes" id="UP000020529">
    <property type="component" value="Unassembled WGS sequence"/>
</dbReference>
<dbReference type="NCBIfam" id="TIGR03585">
    <property type="entry name" value="PseH"/>
    <property type="match status" value="1"/>
</dbReference>
<comment type="caution">
    <text evidence="2">The sequence shown here is derived from an EMBL/GenBank/DDBJ whole genome shotgun (WGS) entry which is preliminary data.</text>
</comment>
<protein>
    <submittedName>
        <fullName evidence="2">Acetyltransferase domain protein</fullName>
    </submittedName>
</protein>
<dbReference type="Gene3D" id="3.40.630.30">
    <property type="match status" value="1"/>
</dbReference>
<dbReference type="AlphaFoldDB" id="A0A015URF6"/>
<dbReference type="GO" id="GO:0016747">
    <property type="term" value="F:acyltransferase activity, transferring groups other than amino-acyl groups"/>
    <property type="evidence" value="ECO:0007669"/>
    <property type="project" value="InterPro"/>
</dbReference>
<dbReference type="PANTHER" id="PTHR43415:SF3">
    <property type="entry name" value="GNAT-FAMILY ACETYLTRANSFERASE"/>
    <property type="match status" value="1"/>
</dbReference>
<dbReference type="RefSeq" id="WP_032576298.1">
    <property type="nucleotide sequence ID" value="NZ_JGCY01000163.1"/>
</dbReference>
<dbReference type="InterPro" id="IPR000182">
    <property type="entry name" value="GNAT_dom"/>
</dbReference>
<evidence type="ECO:0000313" key="3">
    <source>
        <dbReference type="Proteomes" id="UP000020529"/>
    </source>
</evidence>